<keyword evidence="6 13" id="KW-0812">Transmembrane</keyword>
<feature type="transmembrane region" description="Helical" evidence="13">
    <location>
        <begin position="43"/>
        <end position="65"/>
    </location>
</feature>
<name>A0A397Q680_9HYPH</name>
<keyword evidence="10" id="KW-0408">Iron</keyword>
<gene>
    <name evidence="15" type="ORF">BXY53_1698</name>
</gene>
<dbReference type="GO" id="GO:0005886">
    <property type="term" value="C:plasma membrane"/>
    <property type="evidence" value="ECO:0007669"/>
    <property type="project" value="UniProtKB-SubCell"/>
</dbReference>
<evidence type="ECO:0000256" key="9">
    <source>
        <dbReference type="ARBA" id="ARBA00022989"/>
    </source>
</evidence>
<keyword evidence="11 13" id="KW-0472">Membrane</keyword>
<dbReference type="SUPFAM" id="SSF101874">
    <property type="entry name" value="YceI-like"/>
    <property type="match status" value="1"/>
</dbReference>
<evidence type="ECO:0000256" key="13">
    <source>
        <dbReference type="SAM" id="Phobius"/>
    </source>
</evidence>
<comment type="cofactor">
    <cofactor evidence="1">
        <name>heme b</name>
        <dbReference type="ChEBI" id="CHEBI:60344"/>
    </cofactor>
</comment>
<dbReference type="GO" id="GO:0020037">
    <property type="term" value="F:heme binding"/>
    <property type="evidence" value="ECO:0007669"/>
    <property type="project" value="TreeGrafter"/>
</dbReference>
<feature type="transmembrane region" description="Helical" evidence="13">
    <location>
        <begin position="187"/>
        <end position="206"/>
    </location>
</feature>
<dbReference type="OrthoDB" id="1247465at2"/>
<evidence type="ECO:0000256" key="7">
    <source>
        <dbReference type="ARBA" id="ARBA00022723"/>
    </source>
</evidence>
<evidence type="ECO:0000256" key="10">
    <source>
        <dbReference type="ARBA" id="ARBA00023004"/>
    </source>
</evidence>
<feature type="transmembrane region" description="Helical" evidence="13">
    <location>
        <begin position="153"/>
        <end position="175"/>
    </location>
</feature>
<evidence type="ECO:0000256" key="4">
    <source>
        <dbReference type="ARBA" id="ARBA00022475"/>
    </source>
</evidence>
<keyword evidence="4" id="KW-1003">Cell membrane</keyword>
<proteinExistence type="inferred from homology"/>
<evidence type="ECO:0000256" key="8">
    <source>
        <dbReference type="ARBA" id="ARBA00022982"/>
    </source>
</evidence>
<keyword evidence="16" id="KW-1185">Reference proteome</keyword>
<dbReference type="GO" id="GO:0046872">
    <property type="term" value="F:metal ion binding"/>
    <property type="evidence" value="ECO:0007669"/>
    <property type="project" value="UniProtKB-KW"/>
</dbReference>
<reference evidence="15 16" key="1">
    <citation type="submission" date="2018-08" db="EMBL/GenBank/DDBJ databases">
        <title>Genomic Encyclopedia of Archaeal and Bacterial Type Strains, Phase II (KMG-II): from individual species to whole genera.</title>
        <authorList>
            <person name="Goeker M."/>
        </authorList>
    </citation>
    <scope>NUCLEOTIDE SEQUENCE [LARGE SCALE GENOMIC DNA]</scope>
    <source>
        <strain evidence="15 16">DSM 5002</strain>
    </source>
</reference>
<keyword evidence="3" id="KW-0813">Transport</keyword>
<dbReference type="Pfam" id="PF04264">
    <property type="entry name" value="YceI"/>
    <property type="match status" value="1"/>
</dbReference>
<keyword evidence="8" id="KW-0249">Electron transport</keyword>
<evidence type="ECO:0000256" key="2">
    <source>
        <dbReference type="ARBA" id="ARBA00004651"/>
    </source>
</evidence>
<dbReference type="SMART" id="SM00867">
    <property type="entry name" value="YceI"/>
    <property type="match status" value="1"/>
</dbReference>
<feature type="domain" description="Lipid/polyisoprenoid-binding YceI-like" evidence="14">
    <location>
        <begin position="213"/>
        <end position="374"/>
    </location>
</feature>
<comment type="similarity">
    <text evidence="12">Belongs to the cytochrome b561 family.</text>
</comment>
<evidence type="ECO:0000256" key="11">
    <source>
        <dbReference type="ARBA" id="ARBA00023136"/>
    </source>
</evidence>
<evidence type="ECO:0000256" key="3">
    <source>
        <dbReference type="ARBA" id="ARBA00022448"/>
    </source>
</evidence>
<dbReference type="Pfam" id="PF01292">
    <property type="entry name" value="Ni_hydr_CYTB"/>
    <property type="match status" value="1"/>
</dbReference>
<dbReference type="GO" id="GO:0022904">
    <property type="term" value="P:respiratory electron transport chain"/>
    <property type="evidence" value="ECO:0007669"/>
    <property type="project" value="InterPro"/>
</dbReference>
<keyword evidence="7" id="KW-0479">Metal-binding</keyword>
<dbReference type="InterPro" id="IPR052168">
    <property type="entry name" value="Cytochrome_b561_oxidase"/>
</dbReference>
<dbReference type="InterPro" id="IPR016174">
    <property type="entry name" value="Di-haem_cyt_TM"/>
</dbReference>
<dbReference type="GO" id="GO:0009055">
    <property type="term" value="F:electron transfer activity"/>
    <property type="evidence" value="ECO:0007669"/>
    <property type="project" value="InterPro"/>
</dbReference>
<feature type="transmembrane region" description="Helical" evidence="13">
    <location>
        <begin position="12"/>
        <end position="31"/>
    </location>
</feature>
<comment type="caution">
    <text evidence="15">The sequence shown here is derived from an EMBL/GenBank/DDBJ whole genome shotgun (WGS) entry which is preliminary data.</text>
</comment>
<dbReference type="PANTHER" id="PTHR30529">
    <property type="entry name" value="CYTOCHROME B561"/>
    <property type="match status" value="1"/>
</dbReference>
<dbReference type="Proteomes" id="UP000266273">
    <property type="component" value="Unassembled WGS sequence"/>
</dbReference>
<evidence type="ECO:0000256" key="1">
    <source>
        <dbReference type="ARBA" id="ARBA00001970"/>
    </source>
</evidence>
<dbReference type="PANTHER" id="PTHR30529:SF1">
    <property type="entry name" value="CYTOCHROME B561 HOMOLOG 2"/>
    <property type="match status" value="1"/>
</dbReference>
<evidence type="ECO:0000313" key="16">
    <source>
        <dbReference type="Proteomes" id="UP000266273"/>
    </source>
</evidence>
<comment type="subcellular location">
    <subcellularLocation>
        <location evidence="2">Cell membrane</location>
        <topology evidence="2">Multi-pass membrane protein</topology>
    </subcellularLocation>
</comment>
<dbReference type="SUPFAM" id="SSF81342">
    <property type="entry name" value="Transmembrane di-heme cytochromes"/>
    <property type="match status" value="1"/>
</dbReference>
<dbReference type="RefSeq" id="WP_119061373.1">
    <property type="nucleotide sequence ID" value="NZ_QXDF01000001.1"/>
</dbReference>
<keyword evidence="9 13" id="KW-1133">Transmembrane helix</keyword>
<keyword evidence="5" id="KW-0349">Heme</keyword>
<evidence type="ECO:0000256" key="6">
    <source>
        <dbReference type="ARBA" id="ARBA00022692"/>
    </source>
</evidence>
<feature type="transmembrane region" description="Helical" evidence="13">
    <location>
        <begin position="86"/>
        <end position="106"/>
    </location>
</feature>
<evidence type="ECO:0000256" key="5">
    <source>
        <dbReference type="ARBA" id="ARBA00022617"/>
    </source>
</evidence>
<dbReference type="Gene3D" id="1.20.950.20">
    <property type="entry name" value="Transmembrane di-heme cytochromes, Chain C"/>
    <property type="match status" value="1"/>
</dbReference>
<dbReference type="AlphaFoldDB" id="A0A397Q680"/>
<dbReference type="Gene3D" id="2.40.128.110">
    <property type="entry name" value="Lipid/polyisoprenoid-binding, YceI-like"/>
    <property type="match status" value="1"/>
</dbReference>
<dbReference type="InterPro" id="IPR036761">
    <property type="entry name" value="TTHA0802/YceI-like_sf"/>
</dbReference>
<accession>A0A397Q680</accession>
<organism evidence="15 16">
    <name type="scientific">Dichotomicrobium thermohalophilum</name>
    <dbReference type="NCBI Taxonomy" id="933063"/>
    <lineage>
        <taxon>Bacteria</taxon>
        <taxon>Pseudomonadati</taxon>
        <taxon>Pseudomonadota</taxon>
        <taxon>Alphaproteobacteria</taxon>
        <taxon>Hyphomicrobiales</taxon>
        <taxon>Hyphomicrobiaceae</taxon>
        <taxon>Dichotomicrobium</taxon>
    </lineage>
</organism>
<evidence type="ECO:0000256" key="12">
    <source>
        <dbReference type="ARBA" id="ARBA00037975"/>
    </source>
</evidence>
<sequence length="377" mass="40581">MARNDYSGFAKLLHWLIALVIAGMVGLGVYMTDVQGDFQYKLWLYQLHKSFGVTLFALVLIRLVWRQISPPPAMPADMPAWERQSAKAAHAALYVLMLAIPLSGWARVSASPLSVPTEIFGLFTLPHIPWLASLPTETKEAWEPVFQGTHETLAWTLVGLVLLHAAAALRHAFILKDDVMQRMLPRRARRVATGILLAGLLVPLGANEGHAAEWTILPEKSEIGFSGTAAGTTIKGVFEDFTGSVTFDPAAPEQTEATIIIQLDSVKTGNSDVDGTLPGSDWFNTSEYPQATFTADGAEKAPGENAYLLNGTLELKGNSGDVAVPFTVSISQDTASAQGEVTINRLEYGVGPEGPISGITVTEEVTVSLDLQAEKAQ</sequence>
<dbReference type="InterPro" id="IPR007372">
    <property type="entry name" value="Lipid/polyisoprenoid-bd_YceI"/>
</dbReference>
<evidence type="ECO:0000313" key="15">
    <source>
        <dbReference type="EMBL" id="RIA56592.1"/>
    </source>
</evidence>
<dbReference type="EMBL" id="QXDF01000001">
    <property type="protein sequence ID" value="RIA56592.1"/>
    <property type="molecule type" value="Genomic_DNA"/>
</dbReference>
<dbReference type="InterPro" id="IPR011577">
    <property type="entry name" value="Cyt_b561_bac/Ni-Hgenase"/>
</dbReference>
<evidence type="ECO:0000259" key="14">
    <source>
        <dbReference type="SMART" id="SM00867"/>
    </source>
</evidence>
<protein>
    <submittedName>
        <fullName evidence="15">Cytochrome b561</fullName>
    </submittedName>
</protein>